<dbReference type="PANTHER" id="PTHR11373">
    <property type="entry name" value="DEOXYNUCLEOSIDE TRIPHOSPHATE TRIPHOSPHOHYDROLASE"/>
    <property type="match status" value="1"/>
</dbReference>
<feature type="domain" description="HD" evidence="3">
    <location>
        <begin position="75"/>
        <end position="202"/>
    </location>
</feature>
<dbReference type="Pfam" id="PF13286">
    <property type="entry name" value="HD_assoc"/>
    <property type="match status" value="1"/>
</dbReference>
<gene>
    <name evidence="4" type="ORF">SAMN02746019_00015300</name>
</gene>
<proteinExistence type="inferred from homology"/>
<dbReference type="NCBIfam" id="NF002326">
    <property type="entry name" value="PRK01286.1-1"/>
    <property type="match status" value="1"/>
</dbReference>
<dbReference type="EMBL" id="FYEK01000041">
    <property type="protein sequence ID" value="SNB69235.1"/>
    <property type="molecule type" value="Genomic_DNA"/>
</dbReference>
<evidence type="ECO:0000313" key="5">
    <source>
        <dbReference type="Proteomes" id="UP000197025"/>
    </source>
</evidence>
<evidence type="ECO:0000256" key="2">
    <source>
        <dbReference type="HAMAP-Rule" id="MF_01212"/>
    </source>
</evidence>
<reference evidence="5" key="1">
    <citation type="submission" date="2017-06" db="EMBL/GenBank/DDBJ databases">
        <authorList>
            <person name="Varghese N."/>
            <person name="Submissions S."/>
        </authorList>
    </citation>
    <scope>NUCLEOTIDE SEQUENCE [LARGE SCALE GENOMIC DNA]</scope>
    <source>
        <strain evidence="5">JAD2</strain>
    </source>
</reference>
<accession>A0A212RAJ6</accession>
<dbReference type="PANTHER" id="PTHR11373:SF43">
    <property type="entry name" value="DEOXYGUANOSINETRIPHOSPHATE TRIPHOSPHOHYDROLASE-LIKE PROTEIN"/>
    <property type="match status" value="1"/>
</dbReference>
<dbReference type="InterPro" id="IPR006261">
    <property type="entry name" value="dGTPase"/>
</dbReference>
<organism evidence="4 5">
    <name type="scientific">Thermoflexus hugenholtzii JAD2</name>
    <dbReference type="NCBI Taxonomy" id="877466"/>
    <lineage>
        <taxon>Bacteria</taxon>
        <taxon>Bacillati</taxon>
        <taxon>Chloroflexota</taxon>
        <taxon>Thermoflexia</taxon>
        <taxon>Thermoflexales</taxon>
        <taxon>Thermoflexaceae</taxon>
        <taxon>Thermoflexus</taxon>
    </lineage>
</organism>
<sequence length="383" mass="45144">MRTREELEAIEDQILAPYGQRSRLSRGRRYPEPEHAYRTAFQRDRDRILHTTAFRRLKHKTQVFIVTEGDYYRTRLTHTLEVAQIGRTIARALGVNEDLVEAICLAHDLGHPPFGHAGEQALDRLMREHGGFEHNAQSYRIVTHLERRYPEFRGLNLTYEVLEGLVKHETEYDHPMIRDFEPHRRPTLEGQIANVADELAYTAHDLDDGLRAALIRPEDLEGLALWEELQRSIGWDGRGFSDLIRYRLVRRLIGRMVTDVITATDQRLQVVQPRSPDEVRDHPHPLVGFSEEMAAKVRELKAFLYRRLYRHPHLVRMQAKAERILEALFRAYIQEPEQLPYWVQERIREEGDLHRVVCDYIAGMTDRFALEEYRRLYEVTDVL</sequence>
<dbReference type="InterPro" id="IPR026875">
    <property type="entry name" value="PHydrolase_assoc_dom"/>
</dbReference>
<dbReference type="InterPro" id="IPR050135">
    <property type="entry name" value="dGTPase-like"/>
</dbReference>
<dbReference type="InterPro" id="IPR003607">
    <property type="entry name" value="HD/PDEase_dom"/>
</dbReference>
<evidence type="ECO:0000259" key="3">
    <source>
        <dbReference type="PROSITE" id="PS51831"/>
    </source>
</evidence>
<dbReference type="HAMAP" id="MF_01212">
    <property type="entry name" value="dGTPase_type2"/>
    <property type="match status" value="1"/>
</dbReference>
<dbReference type="InterPro" id="IPR023023">
    <property type="entry name" value="dNTPase_2"/>
</dbReference>
<keyword evidence="1 2" id="KW-0378">Hydrolase</keyword>
<dbReference type="OrthoDB" id="9803619at2"/>
<dbReference type="GO" id="GO:0006203">
    <property type="term" value="P:dGTP catabolic process"/>
    <property type="evidence" value="ECO:0007669"/>
    <property type="project" value="TreeGrafter"/>
</dbReference>
<dbReference type="InterPro" id="IPR006674">
    <property type="entry name" value="HD_domain"/>
</dbReference>
<dbReference type="Gene3D" id="1.10.3210.10">
    <property type="entry name" value="Hypothetical protein af1432"/>
    <property type="match status" value="1"/>
</dbReference>
<dbReference type="RefSeq" id="WP_088571709.1">
    <property type="nucleotide sequence ID" value="NZ_FYEK01000041.1"/>
</dbReference>
<name>A0A212RAJ6_9CHLR</name>
<dbReference type="GO" id="GO:0008832">
    <property type="term" value="F:dGTPase activity"/>
    <property type="evidence" value="ECO:0007669"/>
    <property type="project" value="TreeGrafter"/>
</dbReference>
<dbReference type="Proteomes" id="UP000197025">
    <property type="component" value="Unassembled WGS sequence"/>
</dbReference>
<protein>
    <recommendedName>
        <fullName evidence="2">Deoxyguanosinetriphosphate triphosphohydrolase-like protein</fullName>
    </recommendedName>
</protein>
<dbReference type="FunFam" id="1.10.3210.10:FF:000024">
    <property type="entry name" value="Deoxyguanosinetriphosphate triphosphohydrolase-like protein"/>
    <property type="match status" value="1"/>
</dbReference>
<dbReference type="SMART" id="SM00471">
    <property type="entry name" value="HDc"/>
    <property type="match status" value="1"/>
</dbReference>
<evidence type="ECO:0000313" key="4">
    <source>
        <dbReference type="EMBL" id="SNB69235.1"/>
    </source>
</evidence>
<dbReference type="SUPFAM" id="SSF109604">
    <property type="entry name" value="HD-domain/PDEase-like"/>
    <property type="match status" value="1"/>
</dbReference>
<evidence type="ECO:0000256" key="1">
    <source>
        <dbReference type="ARBA" id="ARBA00022801"/>
    </source>
</evidence>
<dbReference type="CDD" id="cd00077">
    <property type="entry name" value="HDc"/>
    <property type="match status" value="1"/>
</dbReference>
<dbReference type="NCBIfam" id="TIGR01353">
    <property type="entry name" value="dGTP_triPase"/>
    <property type="match status" value="1"/>
</dbReference>
<comment type="similarity">
    <text evidence="2">Belongs to the dGTPase family. Type 2 subfamily.</text>
</comment>
<dbReference type="Pfam" id="PF01966">
    <property type="entry name" value="HD"/>
    <property type="match status" value="1"/>
</dbReference>
<dbReference type="InParanoid" id="A0A212RAJ6"/>
<keyword evidence="5" id="KW-1185">Reference proteome</keyword>
<dbReference type="AlphaFoldDB" id="A0A212RAJ6"/>
<dbReference type="PROSITE" id="PS51831">
    <property type="entry name" value="HD"/>
    <property type="match status" value="1"/>
</dbReference>